<dbReference type="Proteomes" id="UP001498935">
    <property type="component" value="Unassembled WGS sequence"/>
</dbReference>
<protein>
    <recommendedName>
        <fullName evidence="4">DUF2695 domain-containing protein</fullName>
    </recommendedName>
</protein>
<comment type="caution">
    <text evidence="2">The sequence shown here is derived from an EMBL/GenBank/DDBJ whole genome shotgun (WGS) entry which is preliminary data.</text>
</comment>
<keyword evidence="3" id="KW-1185">Reference proteome</keyword>
<evidence type="ECO:0008006" key="4">
    <source>
        <dbReference type="Google" id="ProtNLM"/>
    </source>
</evidence>
<reference evidence="2 3" key="1">
    <citation type="submission" date="2024-02" db="EMBL/GenBank/DDBJ databases">
        <title>Characterization of antibiotic resistant novel bacterial strains and their environmental applications.</title>
        <authorList>
            <person name="Manzoor S."/>
            <person name="Abbas S."/>
            <person name="Arshad M."/>
            <person name="Li W.J."/>
            <person name="Ahmed I."/>
        </authorList>
    </citation>
    <scope>NUCLEOTIDE SEQUENCE [LARGE SCALE GENOMIC DNA]</scope>
    <source>
        <strain evidence="2 3">KACC 15558</strain>
    </source>
</reference>
<proteinExistence type="predicted"/>
<feature type="region of interest" description="Disordered" evidence="1">
    <location>
        <begin position="268"/>
        <end position="308"/>
    </location>
</feature>
<evidence type="ECO:0000256" key="1">
    <source>
        <dbReference type="SAM" id="MobiDB-lite"/>
    </source>
</evidence>
<evidence type="ECO:0000313" key="3">
    <source>
        <dbReference type="Proteomes" id="UP001498935"/>
    </source>
</evidence>
<sequence>MFMDNDTVRTDIREITRKTAETDFRPRAGECLVCYVHRQLGVHGCDDTHRFAESFRDQTAPRATALIPRLRGFGARRCDCELLREVYTYAPRPLLARGTVAGTVGARLGTDDLFDIGVLRKVREYEPGGEYWRERVYEDITRFGNAWSYRHGGEYGCSDESGFASEHNLVAGEGAYTEHQWESVRRYADAHSVDVPRVGEYSAPHWDDGGFGGTESAEYPYHSNGYRRHELEDPADPFGPGFRIRRVEQAEEIYLCCQYVRRGSTQPCGNWQRGRRRPRWTPPVPPWGMESPGWRIESPEEPGLRAPF</sequence>
<dbReference type="Pfam" id="PF10905">
    <property type="entry name" value="DUF2695"/>
    <property type="match status" value="1"/>
</dbReference>
<gene>
    <name evidence="2" type="ORF">KACC15558_02750</name>
</gene>
<name>A0ABP9TVT6_9MICO</name>
<organism evidence="2 3">
    <name type="scientific">Brevibacterium ammoniilyticum</name>
    <dbReference type="NCBI Taxonomy" id="1046555"/>
    <lineage>
        <taxon>Bacteria</taxon>
        <taxon>Bacillati</taxon>
        <taxon>Actinomycetota</taxon>
        <taxon>Actinomycetes</taxon>
        <taxon>Micrococcales</taxon>
        <taxon>Brevibacteriaceae</taxon>
        <taxon>Brevibacterium</taxon>
    </lineage>
</organism>
<dbReference type="EMBL" id="BAABNP010000001">
    <property type="protein sequence ID" value="GAA5339235.1"/>
    <property type="molecule type" value="Genomic_DNA"/>
</dbReference>
<accession>A0ABP9TVT6</accession>
<dbReference type="InterPro" id="IPR024248">
    <property type="entry name" value="DUF2695"/>
</dbReference>
<evidence type="ECO:0000313" key="2">
    <source>
        <dbReference type="EMBL" id="GAA5339235.1"/>
    </source>
</evidence>